<feature type="region of interest" description="Disordered" evidence="1">
    <location>
        <begin position="1"/>
        <end position="59"/>
    </location>
</feature>
<organism evidence="2 3">
    <name type="scientific">Streptomyces albidoflavus</name>
    <dbReference type="NCBI Taxonomy" id="1886"/>
    <lineage>
        <taxon>Bacteria</taxon>
        <taxon>Bacillati</taxon>
        <taxon>Actinomycetota</taxon>
        <taxon>Actinomycetes</taxon>
        <taxon>Kitasatosporales</taxon>
        <taxon>Streptomycetaceae</taxon>
        <taxon>Streptomyces</taxon>
        <taxon>Streptomyces albidoflavus group</taxon>
    </lineage>
</organism>
<evidence type="ECO:0000313" key="2">
    <source>
        <dbReference type="EMBL" id="GHI47298.1"/>
    </source>
</evidence>
<gene>
    <name evidence="2" type="ORF">ScoT_34720</name>
</gene>
<reference evidence="2" key="1">
    <citation type="submission" date="2022-09" db="EMBL/GenBank/DDBJ databases">
        <title>Whole genome shotgun sequence of Streptomyces albidoflavus NBRC 12854.</title>
        <authorList>
            <person name="Komaki H."/>
            <person name="Tamura T."/>
        </authorList>
    </citation>
    <scope>NUCLEOTIDE SEQUENCE</scope>
    <source>
        <strain evidence="2">NBRC 12854</strain>
    </source>
</reference>
<evidence type="ECO:0000313" key="3">
    <source>
        <dbReference type="Proteomes" id="UP001051844"/>
    </source>
</evidence>
<feature type="compositionally biased region" description="Basic and acidic residues" evidence="1">
    <location>
        <begin position="1"/>
        <end position="19"/>
    </location>
</feature>
<dbReference type="AlphaFoldDB" id="A0AA37FFS5"/>
<protein>
    <submittedName>
        <fullName evidence="2">Uncharacterized protein</fullName>
    </submittedName>
</protein>
<sequence>MERADTDTHNRPTPADRHAPTAAELPCPAHAETGPGTPAPQKGSVGGGRCIPGETREKE</sequence>
<comment type="caution">
    <text evidence="2">The sequence shown here is derived from an EMBL/GenBank/DDBJ whole genome shotgun (WGS) entry which is preliminary data.</text>
</comment>
<name>A0AA37FFS5_9ACTN</name>
<dbReference type="Proteomes" id="UP001051844">
    <property type="component" value="Unassembled WGS sequence"/>
</dbReference>
<evidence type="ECO:0000256" key="1">
    <source>
        <dbReference type="SAM" id="MobiDB-lite"/>
    </source>
</evidence>
<accession>A0AA37FFS5</accession>
<dbReference type="EMBL" id="BNDZ01000005">
    <property type="protein sequence ID" value="GHI47298.1"/>
    <property type="molecule type" value="Genomic_DNA"/>
</dbReference>
<proteinExistence type="predicted"/>